<sequence length="68" mass="7196">AASAPQGRIVARASHRRAPPVRPDDGVRKRHRVWVALLRCAAGPGTGSGNRQDGRGCRRRAGRTGAGM</sequence>
<reference evidence="2" key="1">
    <citation type="submission" date="2020-02" db="EMBL/GenBank/DDBJ databases">
        <authorList>
            <person name="Meier V. D."/>
        </authorList>
    </citation>
    <scope>NUCLEOTIDE SEQUENCE</scope>
    <source>
        <strain evidence="2">AVDCRST_MAG59</strain>
    </source>
</reference>
<feature type="non-terminal residue" evidence="2">
    <location>
        <position position="68"/>
    </location>
</feature>
<dbReference type="EMBL" id="CADCWF010000034">
    <property type="protein sequence ID" value="CAA9539370.1"/>
    <property type="molecule type" value="Genomic_DNA"/>
</dbReference>
<feature type="region of interest" description="Disordered" evidence="1">
    <location>
        <begin position="1"/>
        <end position="28"/>
    </location>
</feature>
<protein>
    <submittedName>
        <fullName evidence="2">Uncharacterized protein</fullName>
    </submittedName>
</protein>
<accession>A0A6J4U418</accession>
<feature type="non-terminal residue" evidence="2">
    <location>
        <position position="1"/>
    </location>
</feature>
<evidence type="ECO:0000313" key="2">
    <source>
        <dbReference type="EMBL" id="CAA9539370.1"/>
    </source>
</evidence>
<name>A0A6J4U418_9BACT</name>
<feature type="region of interest" description="Disordered" evidence="1">
    <location>
        <begin position="42"/>
        <end position="68"/>
    </location>
</feature>
<proteinExistence type="predicted"/>
<gene>
    <name evidence="2" type="ORF">AVDCRST_MAG59-683</name>
</gene>
<organism evidence="2">
    <name type="scientific">uncultured Thermomicrobiales bacterium</name>
    <dbReference type="NCBI Taxonomy" id="1645740"/>
    <lineage>
        <taxon>Bacteria</taxon>
        <taxon>Pseudomonadati</taxon>
        <taxon>Thermomicrobiota</taxon>
        <taxon>Thermomicrobia</taxon>
        <taxon>Thermomicrobiales</taxon>
        <taxon>environmental samples</taxon>
    </lineage>
</organism>
<dbReference type="AlphaFoldDB" id="A0A6J4U418"/>
<evidence type="ECO:0000256" key="1">
    <source>
        <dbReference type="SAM" id="MobiDB-lite"/>
    </source>
</evidence>